<dbReference type="Proteomes" id="UP001399917">
    <property type="component" value="Unassembled WGS sequence"/>
</dbReference>
<dbReference type="PRINTS" id="PR00344">
    <property type="entry name" value="BCTRLSENSOR"/>
</dbReference>
<dbReference type="SMART" id="SM00387">
    <property type="entry name" value="HATPase_c"/>
    <property type="match status" value="1"/>
</dbReference>
<keyword evidence="5" id="KW-0418">Kinase</keyword>
<dbReference type="Gene3D" id="3.30.565.10">
    <property type="entry name" value="Histidine kinase-like ATPase, C-terminal domain"/>
    <property type="match status" value="1"/>
</dbReference>
<sequence length="361" mass="40230">MQDFRTNMNSPSEKVTAPDLVAAMVQAMPLPIIAIGQDERVLACNTLATQMFSDTMLGRHYITALRQPMLLDAIENVLRLGEPADTTYRVSQSARDLSYEVRVRPVVVDGFSFVTVIFEDRTQVLEAGQMRRDFVANVSHELRTPLTAVLGFIETLMGPAADDTAARKRFLSIMEREAKRMNRIVGDLLSLSRVESERRVRPTDRVDIPAVVRTVASSLQSLAEIRDVKIILEGGENADTVPGDRDQITQVFTNLVENAIKYGGAGKEVRICITSHTVEPTMRGPAIRVDVSDQGDGIPHQHIPRLTERFYRVDSHRSREMGGTGLGLAIVKHILNRHRGRLRVESYPGQGSLFSVILPYE</sequence>
<dbReference type="EC" id="2.7.13.3" evidence="2"/>
<dbReference type="GO" id="GO:0005524">
    <property type="term" value="F:ATP binding"/>
    <property type="evidence" value="ECO:0007669"/>
    <property type="project" value="UniProtKB-KW"/>
</dbReference>
<dbReference type="InterPro" id="IPR003661">
    <property type="entry name" value="HisK_dim/P_dom"/>
</dbReference>
<reference evidence="9" key="1">
    <citation type="journal article" date="2019" name="Int. J. Syst. Evol. Microbiol.">
        <title>The Global Catalogue of Microorganisms (GCM) 10K type strain sequencing project: providing services to taxonomists for standard genome sequencing and annotation.</title>
        <authorList>
            <consortium name="The Broad Institute Genomics Platform"/>
            <consortium name="The Broad Institute Genome Sequencing Center for Infectious Disease"/>
            <person name="Wu L."/>
            <person name="Ma J."/>
        </authorList>
    </citation>
    <scope>NUCLEOTIDE SEQUENCE [LARGE SCALE GENOMIC DNA]</scope>
    <source>
        <strain evidence="9">JCM 17190</strain>
    </source>
</reference>
<comment type="catalytic activity">
    <reaction evidence="1">
        <text>ATP + protein L-histidine = ADP + protein N-phospho-L-histidine.</text>
        <dbReference type="EC" id="2.7.13.3"/>
    </reaction>
</comment>
<keyword evidence="8" id="KW-0067">ATP-binding</keyword>
<keyword evidence="3" id="KW-0597">Phosphoprotein</keyword>
<dbReference type="InterPro" id="IPR004358">
    <property type="entry name" value="Sig_transdc_His_kin-like_C"/>
</dbReference>
<dbReference type="InterPro" id="IPR005467">
    <property type="entry name" value="His_kinase_dom"/>
</dbReference>
<dbReference type="PANTHER" id="PTHR45453:SF1">
    <property type="entry name" value="PHOSPHATE REGULON SENSOR PROTEIN PHOR"/>
    <property type="match status" value="1"/>
</dbReference>
<protein>
    <recommendedName>
        <fullName evidence="2">histidine kinase</fullName>
        <ecNumber evidence="2">2.7.13.3</ecNumber>
    </recommendedName>
</protein>
<evidence type="ECO:0000259" key="7">
    <source>
        <dbReference type="PROSITE" id="PS50109"/>
    </source>
</evidence>
<dbReference type="InterPro" id="IPR036097">
    <property type="entry name" value="HisK_dim/P_sf"/>
</dbReference>
<dbReference type="InterPro" id="IPR003594">
    <property type="entry name" value="HATPase_dom"/>
</dbReference>
<evidence type="ECO:0000256" key="4">
    <source>
        <dbReference type="ARBA" id="ARBA00022679"/>
    </source>
</evidence>
<evidence type="ECO:0000256" key="6">
    <source>
        <dbReference type="ARBA" id="ARBA00023012"/>
    </source>
</evidence>
<feature type="domain" description="Histidine kinase" evidence="7">
    <location>
        <begin position="137"/>
        <end position="361"/>
    </location>
</feature>
<gene>
    <name evidence="8" type="ORF">GCM10022404_26870</name>
</gene>
<dbReference type="CDD" id="cd00082">
    <property type="entry name" value="HisKA"/>
    <property type="match status" value="1"/>
</dbReference>
<dbReference type="Pfam" id="PF00512">
    <property type="entry name" value="HisKA"/>
    <property type="match status" value="1"/>
</dbReference>
<keyword evidence="4" id="KW-0808">Transferase</keyword>
<dbReference type="PANTHER" id="PTHR45453">
    <property type="entry name" value="PHOSPHATE REGULON SENSOR PROTEIN PHOR"/>
    <property type="match status" value="1"/>
</dbReference>
<keyword evidence="9" id="KW-1185">Reference proteome</keyword>
<accession>A0ABP7KHD5</accession>
<evidence type="ECO:0000256" key="1">
    <source>
        <dbReference type="ARBA" id="ARBA00000085"/>
    </source>
</evidence>
<evidence type="ECO:0000313" key="9">
    <source>
        <dbReference type="Proteomes" id="UP001399917"/>
    </source>
</evidence>
<keyword evidence="6" id="KW-0902">Two-component regulatory system</keyword>
<dbReference type="SUPFAM" id="SSF47384">
    <property type="entry name" value="Homodimeric domain of signal transducing histidine kinase"/>
    <property type="match status" value="1"/>
</dbReference>
<evidence type="ECO:0000256" key="3">
    <source>
        <dbReference type="ARBA" id="ARBA00022553"/>
    </source>
</evidence>
<dbReference type="InterPro" id="IPR050351">
    <property type="entry name" value="BphY/WalK/GraS-like"/>
</dbReference>
<dbReference type="SMART" id="SM00388">
    <property type="entry name" value="HisKA"/>
    <property type="match status" value="1"/>
</dbReference>
<evidence type="ECO:0000313" key="8">
    <source>
        <dbReference type="EMBL" id="GAA3875742.1"/>
    </source>
</evidence>
<comment type="caution">
    <text evidence="8">The sequence shown here is derived from an EMBL/GenBank/DDBJ whole genome shotgun (WGS) entry which is preliminary data.</text>
</comment>
<name>A0ABP7KHD5_9RHOB</name>
<dbReference type="InterPro" id="IPR036890">
    <property type="entry name" value="HATPase_C_sf"/>
</dbReference>
<dbReference type="PROSITE" id="PS50109">
    <property type="entry name" value="HIS_KIN"/>
    <property type="match status" value="1"/>
</dbReference>
<dbReference type="SUPFAM" id="SSF55874">
    <property type="entry name" value="ATPase domain of HSP90 chaperone/DNA topoisomerase II/histidine kinase"/>
    <property type="match status" value="1"/>
</dbReference>
<dbReference type="Gene3D" id="1.10.287.130">
    <property type="match status" value="1"/>
</dbReference>
<evidence type="ECO:0000256" key="5">
    <source>
        <dbReference type="ARBA" id="ARBA00022777"/>
    </source>
</evidence>
<dbReference type="EMBL" id="BAABDF010000007">
    <property type="protein sequence ID" value="GAA3875742.1"/>
    <property type="molecule type" value="Genomic_DNA"/>
</dbReference>
<keyword evidence="8" id="KW-0547">Nucleotide-binding</keyword>
<evidence type="ECO:0000256" key="2">
    <source>
        <dbReference type="ARBA" id="ARBA00012438"/>
    </source>
</evidence>
<dbReference type="SUPFAM" id="SSF55785">
    <property type="entry name" value="PYP-like sensor domain (PAS domain)"/>
    <property type="match status" value="1"/>
</dbReference>
<dbReference type="InterPro" id="IPR035965">
    <property type="entry name" value="PAS-like_dom_sf"/>
</dbReference>
<proteinExistence type="predicted"/>
<dbReference type="Pfam" id="PF02518">
    <property type="entry name" value="HATPase_c"/>
    <property type="match status" value="1"/>
</dbReference>
<organism evidence="8 9">
    <name type="scientific">Celeribacter arenosi</name>
    <dbReference type="NCBI Taxonomy" id="792649"/>
    <lineage>
        <taxon>Bacteria</taxon>
        <taxon>Pseudomonadati</taxon>
        <taxon>Pseudomonadota</taxon>
        <taxon>Alphaproteobacteria</taxon>
        <taxon>Rhodobacterales</taxon>
        <taxon>Roseobacteraceae</taxon>
        <taxon>Celeribacter</taxon>
    </lineage>
</organism>